<keyword evidence="2" id="KW-0418">Kinase</keyword>
<dbReference type="OrthoDB" id="5511344at2"/>
<name>A0A4R9BWA1_9MICO</name>
<dbReference type="Gene3D" id="3.40.50.10330">
    <property type="entry name" value="Probable inorganic polyphosphate/atp-NAD kinase, domain 1"/>
    <property type="match status" value="1"/>
</dbReference>
<dbReference type="PIRSF" id="PIRSF016907">
    <property type="entry name" value="Kin_ATP-NAD"/>
    <property type="match status" value="1"/>
</dbReference>
<protein>
    <submittedName>
        <fullName evidence="2">NAD+ kinase</fullName>
    </submittedName>
</protein>
<keyword evidence="3" id="KW-1185">Reference proteome</keyword>
<dbReference type="EMBL" id="SOHM01000012">
    <property type="protein sequence ID" value="TFD92144.1"/>
    <property type="molecule type" value="Genomic_DNA"/>
</dbReference>
<dbReference type="PANTHER" id="PTHR40697:SF2">
    <property type="entry name" value="ATP-NAD KINASE-RELATED"/>
    <property type="match status" value="1"/>
</dbReference>
<proteinExistence type="predicted"/>
<dbReference type="AlphaFoldDB" id="A0A4R9BWA1"/>
<feature type="region of interest" description="Disordered" evidence="1">
    <location>
        <begin position="1"/>
        <end position="29"/>
    </location>
</feature>
<dbReference type="Pfam" id="PF20143">
    <property type="entry name" value="NAD_kinase_C"/>
    <property type="match status" value="1"/>
</dbReference>
<sequence>MGGRVGLKGSDGAATVQEARRRGAQPQASERAHIALSRLAAAMPGLRVLTAGEDMGETAARAVGFTPLVVHRPEEVDTVSADTQVSVAAMSKAGVDLILFVGGDGTARDVLASKAQHIPMLGIPAGVKMHSAVFGTSPQNAGQLAALHLARDSAAAVREAEVMDLDEDAIREDRVSARLYGYALSPYERRLSQNAKAGAGPGEEATLDAIARKVAARMRSGVLYVLGPGTTTRRVSTSLGLPSTLLGVDAVLDGRLVGRDLDEQGLLRLMADRESYLVVGVLGGQGSLFGRGNQQISAEVIRRTGRDHIIVVAALEKLISLDGEPLRVDTGDAEVDTMLTGHIRVRTGLEQDTVYRVQA</sequence>
<gene>
    <name evidence="2" type="ORF">E3T61_07140</name>
</gene>
<dbReference type="GO" id="GO:0003951">
    <property type="term" value="F:NAD+ kinase activity"/>
    <property type="evidence" value="ECO:0007669"/>
    <property type="project" value="InterPro"/>
</dbReference>
<accession>A0A4R9BWA1</accession>
<reference evidence="2 3" key="1">
    <citation type="submission" date="2019-03" db="EMBL/GenBank/DDBJ databases">
        <title>Genomics of glacier-inhabiting Cryobacterium strains.</title>
        <authorList>
            <person name="Liu Q."/>
            <person name="Xin Y.-H."/>
        </authorList>
    </citation>
    <scope>NUCLEOTIDE SEQUENCE [LARGE SCALE GENOMIC DNA]</scope>
    <source>
        <strain evidence="2 3">Sr59</strain>
    </source>
</reference>
<dbReference type="InterPro" id="IPR002504">
    <property type="entry name" value="NADK"/>
</dbReference>
<evidence type="ECO:0000313" key="3">
    <source>
        <dbReference type="Proteomes" id="UP000298468"/>
    </source>
</evidence>
<dbReference type="PANTHER" id="PTHR40697">
    <property type="entry name" value="ACETOIN CATABOLISM PROTEIN X"/>
    <property type="match status" value="1"/>
</dbReference>
<dbReference type="GO" id="GO:0006741">
    <property type="term" value="P:NADP+ biosynthetic process"/>
    <property type="evidence" value="ECO:0007669"/>
    <property type="project" value="InterPro"/>
</dbReference>
<evidence type="ECO:0000256" key="1">
    <source>
        <dbReference type="SAM" id="MobiDB-lite"/>
    </source>
</evidence>
<dbReference type="GO" id="GO:0005524">
    <property type="term" value="F:ATP binding"/>
    <property type="evidence" value="ECO:0007669"/>
    <property type="project" value="UniProtKB-ARBA"/>
</dbReference>
<organism evidence="2 3">
    <name type="scientific">Cryobacterium lactosi</name>
    <dbReference type="NCBI Taxonomy" id="1259202"/>
    <lineage>
        <taxon>Bacteria</taxon>
        <taxon>Bacillati</taxon>
        <taxon>Actinomycetota</taxon>
        <taxon>Actinomycetes</taxon>
        <taxon>Micrococcales</taxon>
        <taxon>Microbacteriaceae</taxon>
        <taxon>Cryobacterium</taxon>
    </lineage>
</organism>
<dbReference type="Pfam" id="PF01513">
    <property type="entry name" value="NAD_kinase"/>
    <property type="match status" value="1"/>
</dbReference>
<comment type="caution">
    <text evidence="2">The sequence shown here is derived from an EMBL/GenBank/DDBJ whole genome shotgun (WGS) entry which is preliminary data.</text>
</comment>
<dbReference type="SUPFAM" id="SSF111331">
    <property type="entry name" value="NAD kinase/diacylglycerol kinase-like"/>
    <property type="match status" value="1"/>
</dbReference>
<dbReference type="InterPro" id="IPR039065">
    <property type="entry name" value="AcoX-like"/>
</dbReference>
<dbReference type="GO" id="GO:0051287">
    <property type="term" value="F:NAD binding"/>
    <property type="evidence" value="ECO:0007669"/>
    <property type="project" value="UniProtKB-ARBA"/>
</dbReference>
<dbReference type="InterPro" id="IPR016064">
    <property type="entry name" value="NAD/diacylglycerol_kinase_sf"/>
</dbReference>
<keyword evidence="2" id="KW-0808">Transferase</keyword>
<evidence type="ECO:0000313" key="2">
    <source>
        <dbReference type="EMBL" id="TFD92144.1"/>
    </source>
</evidence>
<dbReference type="InterPro" id="IPR011386">
    <property type="entry name" value="Put_ATP-NAD_kin"/>
</dbReference>
<dbReference type="InterPro" id="IPR017438">
    <property type="entry name" value="ATP-NAD_kinase_N"/>
</dbReference>
<dbReference type="Proteomes" id="UP000298468">
    <property type="component" value="Unassembled WGS sequence"/>
</dbReference>